<dbReference type="InterPro" id="IPR043429">
    <property type="entry name" value="ArtM/GltK/GlnP/TcyL/YhdX-like"/>
</dbReference>
<evidence type="ECO:0000256" key="2">
    <source>
        <dbReference type="ARBA" id="ARBA00010072"/>
    </source>
</evidence>
<dbReference type="PROSITE" id="PS50928">
    <property type="entry name" value="ABC_TM1"/>
    <property type="match status" value="1"/>
</dbReference>
<dbReference type="GO" id="GO:0022857">
    <property type="term" value="F:transmembrane transporter activity"/>
    <property type="evidence" value="ECO:0007669"/>
    <property type="project" value="InterPro"/>
</dbReference>
<dbReference type="InterPro" id="IPR035906">
    <property type="entry name" value="MetI-like_sf"/>
</dbReference>
<feature type="domain" description="ABC transmembrane type-1" evidence="10">
    <location>
        <begin position="19"/>
        <end position="207"/>
    </location>
</feature>
<dbReference type="InterPro" id="IPR000515">
    <property type="entry name" value="MetI-like"/>
</dbReference>
<keyword evidence="3 9" id="KW-0813">Transport</keyword>
<dbReference type="EMBL" id="FZNN01000021">
    <property type="protein sequence ID" value="SNR75577.1"/>
    <property type="molecule type" value="Genomic_DNA"/>
</dbReference>
<name>A0A238YWU6_9RHOB</name>
<keyword evidence="4" id="KW-1003">Cell membrane</keyword>
<evidence type="ECO:0000256" key="4">
    <source>
        <dbReference type="ARBA" id="ARBA00022475"/>
    </source>
</evidence>
<feature type="transmembrane region" description="Helical" evidence="9">
    <location>
        <begin position="87"/>
        <end position="104"/>
    </location>
</feature>
<feature type="transmembrane region" description="Helical" evidence="9">
    <location>
        <begin position="61"/>
        <end position="81"/>
    </location>
</feature>
<dbReference type="PANTHER" id="PTHR30614:SF0">
    <property type="entry name" value="L-CYSTINE TRANSPORT SYSTEM PERMEASE PROTEIN TCYL"/>
    <property type="match status" value="1"/>
</dbReference>
<evidence type="ECO:0000256" key="5">
    <source>
        <dbReference type="ARBA" id="ARBA00022692"/>
    </source>
</evidence>
<evidence type="ECO:0000256" key="7">
    <source>
        <dbReference type="ARBA" id="ARBA00022989"/>
    </source>
</evidence>
<evidence type="ECO:0000256" key="6">
    <source>
        <dbReference type="ARBA" id="ARBA00022970"/>
    </source>
</evidence>
<dbReference type="GO" id="GO:0006865">
    <property type="term" value="P:amino acid transport"/>
    <property type="evidence" value="ECO:0007669"/>
    <property type="project" value="UniProtKB-KW"/>
</dbReference>
<gene>
    <name evidence="11" type="ORF">SAMN06265370_1219</name>
</gene>
<sequence length="220" mass="23717">MSFDFAVIFAKGPQILAGLGVTILIWVVGTALAVVLGFLVATARRFGGRLVNTALMIPVEVLRGTPFLVQIFLLYFGGPYIGLRLDPITAGLLGLSIYGAAYYSEIFRAGYLSVPPGHVEAADCVGFSRVQTILYIQLPEMALLVLPPSLNMVVILLKDTALLSLITVPEMTMTVSAIGSQQYAFVESIVVLALVYWGLVELANALGRIAERKISKLRLT</sequence>
<dbReference type="AlphaFoldDB" id="A0A238YWU6"/>
<dbReference type="Pfam" id="PF00528">
    <property type="entry name" value="BPD_transp_1"/>
    <property type="match status" value="1"/>
</dbReference>
<keyword evidence="7 9" id="KW-1133">Transmembrane helix</keyword>
<feature type="transmembrane region" description="Helical" evidence="9">
    <location>
        <begin position="141"/>
        <end position="163"/>
    </location>
</feature>
<evidence type="ECO:0000256" key="1">
    <source>
        <dbReference type="ARBA" id="ARBA00004429"/>
    </source>
</evidence>
<feature type="transmembrane region" description="Helical" evidence="9">
    <location>
        <begin position="15"/>
        <end position="40"/>
    </location>
</feature>
<evidence type="ECO:0000256" key="3">
    <source>
        <dbReference type="ARBA" id="ARBA00022448"/>
    </source>
</evidence>
<dbReference type="GO" id="GO:0043190">
    <property type="term" value="C:ATP-binding cassette (ABC) transporter complex"/>
    <property type="evidence" value="ECO:0007669"/>
    <property type="project" value="InterPro"/>
</dbReference>
<comment type="similarity">
    <text evidence="2">Belongs to the binding-protein-dependent transport system permease family. HisMQ subfamily.</text>
</comment>
<dbReference type="Gene3D" id="1.10.3720.10">
    <property type="entry name" value="MetI-like"/>
    <property type="match status" value="1"/>
</dbReference>
<dbReference type="InterPro" id="IPR010065">
    <property type="entry name" value="AA_ABC_transptr_permease_3TM"/>
</dbReference>
<protein>
    <submittedName>
        <fullName evidence="11">Amino acid ABC transporter membrane protein 2, PAAT family</fullName>
    </submittedName>
</protein>
<comment type="subcellular location">
    <subcellularLocation>
        <location evidence="1">Cell inner membrane</location>
        <topology evidence="1">Multi-pass membrane protein</topology>
    </subcellularLocation>
    <subcellularLocation>
        <location evidence="9">Cell membrane</location>
        <topology evidence="9">Multi-pass membrane protein</topology>
    </subcellularLocation>
</comment>
<dbReference type="NCBIfam" id="TIGR01726">
    <property type="entry name" value="HEQRo_perm_3TM"/>
    <property type="match status" value="1"/>
</dbReference>
<evidence type="ECO:0000256" key="8">
    <source>
        <dbReference type="ARBA" id="ARBA00023136"/>
    </source>
</evidence>
<keyword evidence="12" id="KW-1185">Reference proteome</keyword>
<organism evidence="11 12">
    <name type="scientific">Puniceibacterium sediminis</name>
    <dbReference type="NCBI Taxonomy" id="1608407"/>
    <lineage>
        <taxon>Bacteria</taxon>
        <taxon>Pseudomonadati</taxon>
        <taxon>Pseudomonadota</taxon>
        <taxon>Alphaproteobacteria</taxon>
        <taxon>Rhodobacterales</taxon>
        <taxon>Paracoccaceae</taxon>
        <taxon>Puniceibacterium</taxon>
    </lineage>
</organism>
<evidence type="ECO:0000256" key="9">
    <source>
        <dbReference type="RuleBase" id="RU363032"/>
    </source>
</evidence>
<evidence type="ECO:0000259" key="10">
    <source>
        <dbReference type="PROSITE" id="PS50928"/>
    </source>
</evidence>
<keyword evidence="6" id="KW-0029">Amino-acid transport</keyword>
<dbReference type="RefSeq" id="WP_089273013.1">
    <property type="nucleotide sequence ID" value="NZ_FZNN01000021.1"/>
</dbReference>
<keyword evidence="5 9" id="KW-0812">Transmembrane</keyword>
<accession>A0A238YWU6</accession>
<proteinExistence type="inferred from homology"/>
<dbReference type="OrthoDB" id="9814550at2"/>
<dbReference type="PANTHER" id="PTHR30614">
    <property type="entry name" value="MEMBRANE COMPONENT OF AMINO ACID ABC TRANSPORTER"/>
    <property type="match status" value="1"/>
</dbReference>
<dbReference type="Proteomes" id="UP000198417">
    <property type="component" value="Unassembled WGS sequence"/>
</dbReference>
<dbReference type="SUPFAM" id="SSF161098">
    <property type="entry name" value="MetI-like"/>
    <property type="match status" value="1"/>
</dbReference>
<evidence type="ECO:0000313" key="12">
    <source>
        <dbReference type="Proteomes" id="UP000198417"/>
    </source>
</evidence>
<evidence type="ECO:0000313" key="11">
    <source>
        <dbReference type="EMBL" id="SNR75577.1"/>
    </source>
</evidence>
<feature type="transmembrane region" description="Helical" evidence="9">
    <location>
        <begin position="183"/>
        <end position="206"/>
    </location>
</feature>
<dbReference type="CDD" id="cd06261">
    <property type="entry name" value="TM_PBP2"/>
    <property type="match status" value="1"/>
</dbReference>
<reference evidence="11 12" key="1">
    <citation type="submission" date="2017-06" db="EMBL/GenBank/DDBJ databases">
        <authorList>
            <person name="Kim H.J."/>
            <person name="Triplett B.A."/>
        </authorList>
    </citation>
    <scope>NUCLEOTIDE SEQUENCE [LARGE SCALE GENOMIC DNA]</scope>
    <source>
        <strain evidence="11 12">DSM 29052</strain>
    </source>
</reference>
<keyword evidence="8 9" id="KW-0472">Membrane</keyword>